<evidence type="ECO:0000313" key="2">
    <source>
        <dbReference type="Proteomes" id="UP000281391"/>
    </source>
</evidence>
<organism evidence="1 2">
    <name type="scientific">Serratia odorifera</name>
    <dbReference type="NCBI Taxonomy" id="618"/>
    <lineage>
        <taxon>Bacteria</taxon>
        <taxon>Pseudomonadati</taxon>
        <taxon>Pseudomonadota</taxon>
        <taxon>Gammaproteobacteria</taxon>
        <taxon>Enterobacterales</taxon>
        <taxon>Yersiniaceae</taxon>
        <taxon>Serratia</taxon>
    </lineage>
</organism>
<gene>
    <name evidence="1" type="ORF">NCTC11214_04836</name>
</gene>
<dbReference type="EMBL" id="LR134117">
    <property type="protein sequence ID" value="VDZ64164.1"/>
    <property type="molecule type" value="Genomic_DNA"/>
</dbReference>
<proteinExistence type="predicted"/>
<protein>
    <submittedName>
        <fullName evidence="1">Uncharacterized protein</fullName>
    </submittedName>
</protein>
<dbReference type="RefSeq" id="WP_004964076.1">
    <property type="nucleotide sequence ID" value="NZ_LR134117.1"/>
</dbReference>
<dbReference type="Proteomes" id="UP000281391">
    <property type="component" value="Chromosome"/>
</dbReference>
<sequence length="49" mass="5657">MFELDDFQALTLRQFLEDNWDLFVAHCGADYRDGEEVADEVFEALGGEE</sequence>
<accession>A0A3S5D818</accession>
<reference evidence="1 2" key="1">
    <citation type="submission" date="2018-12" db="EMBL/GenBank/DDBJ databases">
        <authorList>
            <consortium name="Pathogen Informatics"/>
        </authorList>
    </citation>
    <scope>NUCLEOTIDE SEQUENCE [LARGE SCALE GENOMIC DNA]</scope>
    <source>
        <strain evidence="1 2">NCTC11214</strain>
    </source>
</reference>
<dbReference type="AlphaFoldDB" id="A0A3S5D818"/>
<evidence type="ECO:0000313" key="1">
    <source>
        <dbReference type="EMBL" id="VDZ64164.1"/>
    </source>
</evidence>
<dbReference type="KEGG" id="sof:NCTC11214_04836"/>
<name>A0A3S5D818_SEROD</name>